<accession>A0A6A7AV65</accession>
<proteinExistence type="predicted"/>
<reference evidence="2" key="1">
    <citation type="submission" date="2020-01" db="EMBL/GenBank/DDBJ databases">
        <authorList>
            <consortium name="DOE Joint Genome Institute"/>
            <person name="Haridas S."/>
            <person name="Albert R."/>
            <person name="Binder M."/>
            <person name="Bloem J."/>
            <person name="Labutti K."/>
            <person name="Salamov A."/>
            <person name="Andreopoulos B."/>
            <person name="Baker S.E."/>
            <person name="Barry K."/>
            <person name="Bills G."/>
            <person name="Bluhm B.H."/>
            <person name="Cannon C."/>
            <person name="Castanera R."/>
            <person name="Culley D.E."/>
            <person name="Daum C."/>
            <person name="Ezra D."/>
            <person name="Gonzalez J.B."/>
            <person name="Henrissat B."/>
            <person name="Kuo A."/>
            <person name="Liang C."/>
            <person name="Lipzen A."/>
            <person name="Lutzoni F."/>
            <person name="Magnuson J."/>
            <person name="Mondo S."/>
            <person name="Nolan M."/>
            <person name="Ohm R."/>
            <person name="Pangilinan J."/>
            <person name="Park H.-J."/>
            <person name="Ramirez L."/>
            <person name="Alfaro M."/>
            <person name="Sun H."/>
            <person name="Tritt A."/>
            <person name="Yoshinaga Y."/>
            <person name="Zwiers L.-H."/>
            <person name="Turgeon B.G."/>
            <person name="Goodwin S.B."/>
            <person name="Spatafora J.W."/>
            <person name="Crous P.W."/>
            <person name="Grigoriev I.V."/>
        </authorList>
    </citation>
    <scope>NUCLEOTIDE SEQUENCE</scope>
    <source>
        <strain evidence="2">IPT5</strain>
    </source>
</reference>
<protein>
    <submittedName>
        <fullName evidence="2">Uncharacterized protein</fullName>
    </submittedName>
</protein>
<gene>
    <name evidence="2" type="ORF">T440DRAFT_214196</name>
</gene>
<dbReference type="EMBL" id="MU006328">
    <property type="protein sequence ID" value="KAF2847160.1"/>
    <property type="molecule type" value="Genomic_DNA"/>
</dbReference>
<keyword evidence="3" id="KW-1185">Reference proteome</keyword>
<organism evidence="2 3">
    <name type="scientific">Plenodomus tracheiphilus IPT5</name>
    <dbReference type="NCBI Taxonomy" id="1408161"/>
    <lineage>
        <taxon>Eukaryota</taxon>
        <taxon>Fungi</taxon>
        <taxon>Dikarya</taxon>
        <taxon>Ascomycota</taxon>
        <taxon>Pezizomycotina</taxon>
        <taxon>Dothideomycetes</taxon>
        <taxon>Pleosporomycetidae</taxon>
        <taxon>Pleosporales</taxon>
        <taxon>Pleosporineae</taxon>
        <taxon>Leptosphaeriaceae</taxon>
        <taxon>Plenodomus</taxon>
    </lineage>
</organism>
<evidence type="ECO:0000256" key="1">
    <source>
        <dbReference type="SAM" id="MobiDB-lite"/>
    </source>
</evidence>
<feature type="region of interest" description="Disordered" evidence="1">
    <location>
        <begin position="145"/>
        <end position="175"/>
    </location>
</feature>
<name>A0A6A7AV65_9PLEO</name>
<dbReference type="Proteomes" id="UP000799423">
    <property type="component" value="Unassembled WGS sequence"/>
</dbReference>
<sequence length="175" mass="19914">MDRSCLWMMGGGLVRQWCRFRKLVWNKIGPVQRTHGAFPRLSRARQMGLRLPRCVSTDSGIMRRLHCIWVCVCLSMYEHILSMSMSVPVVYTVYIHCTPVPVTQSTVTVTTTVTLPTTPGSHGYITLQELGKRALGFAPFRFAFHDSRPPPPFPDKEKQKTIITNGRDRPNQALK</sequence>
<dbReference type="AlphaFoldDB" id="A0A6A7AV65"/>
<evidence type="ECO:0000313" key="3">
    <source>
        <dbReference type="Proteomes" id="UP000799423"/>
    </source>
</evidence>
<evidence type="ECO:0000313" key="2">
    <source>
        <dbReference type="EMBL" id="KAF2847160.1"/>
    </source>
</evidence>